<keyword evidence="8" id="KW-0843">Virulence</keyword>
<dbReference type="GeneID" id="111107060"/>
<evidence type="ECO:0000256" key="10">
    <source>
        <dbReference type="RuleBase" id="RU361228"/>
    </source>
</evidence>
<keyword evidence="10" id="KW-0521">NADP</keyword>
<evidence type="ECO:0000256" key="4">
    <source>
        <dbReference type="ARBA" id="ARBA00022656"/>
    </source>
</evidence>
<dbReference type="Proteomes" id="UP000694844">
    <property type="component" value="Chromosome 8"/>
</dbReference>
<keyword evidence="4" id="KW-0800">Toxin</keyword>
<comment type="catalytic activity">
    <reaction evidence="9 10">
        <text>L-arginyl-[protein] + NAD(+) = N(omega)-(ADP-D-ribosyl)-L-arginyl-[protein] + nicotinamide + H(+)</text>
        <dbReference type="Rhea" id="RHEA:19149"/>
        <dbReference type="Rhea" id="RHEA-COMP:10532"/>
        <dbReference type="Rhea" id="RHEA-COMP:15087"/>
        <dbReference type="ChEBI" id="CHEBI:15378"/>
        <dbReference type="ChEBI" id="CHEBI:17154"/>
        <dbReference type="ChEBI" id="CHEBI:29965"/>
        <dbReference type="ChEBI" id="CHEBI:57540"/>
        <dbReference type="ChEBI" id="CHEBI:142554"/>
        <dbReference type="EC" id="2.4.2.31"/>
    </reaction>
</comment>
<dbReference type="AlphaFoldDB" id="A0A8B8B3T9"/>
<dbReference type="InterPro" id="IPR050999">
    <property type="entry name" value="ADP-ribosyltransferase_ARG"/>
</dbReference>
<evidence type="ECO:0000256" key="6">
    <source>
        <dbReference type="ARBA" id="ARBA00022679"/>
    </source>
</evidence>
<protein>
    <recommendedName>
        <fullName evidence="10">NAD(P)(+)--arginine ADP-ribosyltransferase</fullName>
        <ecNumber evidence="10">2.4.2.31</ecNumber>
    </recommendedName>
    <alternativeName>
        <fullName evidence="10">Mono(ADP-ribosyl)transferase</fullName>
    </alternativeName>
</protein>
<evidence type="ECO:0000256" key="3">
    <source>
        <dbReference type="ARBA" id="ARBA00022525"/>
    </source>
</evidence>
<evidence type="ECO:0000256" key="1">
    <source>
        <dbReference type="ARBA" id="ARBA00004613"/>
    </source>
</evidence>
<dbReference type="GO" id="GO:0106274">
    <property type="term" value="F:NAD+-protein-arginine ADP-ribosyltransferase activity"/>
    <property type="evidence" value="ECO:0007669"/>
    <property type="project" value="UniProtKB-EC"/>
</dbReference>
<dbReference type="GO" id="GO:0016779">
    <property type="term" value="F:nucleotidyltransferase activity"/>
    <property type="evidence" value="ECO:0007669"/>
    <property type="project" value="UniProtKB-KW"/>
</dbReference>
<dbReference type="OrthoDB" id="6157971at2759"/>
<name>A0A8B8B3T9_CRAVI</name>
<keyword evidence="6 10" id="KW-0808">Transferase</keyword>
<dbReference type="GO" id="GO:0003950">
    <property type="term" value="F:NAD+ poly-ADP-ribosyltransferase activity"/>
    <property type="evidence" value="ECO:0007669"/>
    <property type="project" value="TreeGrafter"/>
</dbReference>
<evidence type="ECO:0000313" key="12">
    <source>
        <dbReference type="RefSeq" id="XP_022297723.1"/>
    </source>
</evidence>
<evidence type="ECO:0000256" key="9">
    <source>
        <dbReference type="ARBA" id="ARBA00047597"/>
    </source>
</evidence>
<proteinExistence type="inferred from homology"/>
<keyword evidence="3" id="KW-0964">Secreted</keyword>
<feature type="signal peptide" evidence="10">
    <location>
        <begin position="1"/>
        <end position="24"/>
    </location>
</feature>
<dbReference type="Pfam" id="PF01129">
    <property type="entry name" value="ART"/>
    <property type="match status" value="1"/>
</dbReference>
<keyword evidence="11" id="KW-1185">Reference proteome</keyword>
<reference evidence="12" key="1">
    <citation type="submission" date="2025-08" db="UniProtKB">
        <authorList>
            <consortium name="RefSeq"/>
        </authorList>
    </citation>
    <scope>IDENTIFICATION</scope>
    <source>
        <tissue evidence="12">Whole sample</tissue>
    </source>
</reference>
<dbReference type="PANTHER" id="PTHR10339">
    <property type="entry name" value="ADP-RIBOSYLTRANSFERASE"/>
    <property type="match status" value="1"/>
</dbReference>
<comment type="similarity">
    <text evidence="2 10">Belongs to the Arg-specific ADP-ribosyltransferase family.</text>
</comment>
<evidence type="ECO:0000256" key="8">
    <source>
        <dbReference type="ARBA" id="ARBA00023026"/>
    </source>
</evidence>
<evidence type="ECO:0000256" key="5">
    <source>
        <dbReference type="ARBA" id="ARBA00022676"/>
    </source>
</evidence>
<dbReference type="PANTHER" id="PTHR10339:SF25">
    <property type="entry name" value="SECRETED EXOENZYME S"/>
    <property type="match status" value="1"/>
</dbReference>
<comment type="subcellular location">
    <subcellularLocation>
        <location evidence="1">Secreted</location>
    </subcellularLocation>
</comment>
<accession>A0A8B8B3T9</accession>
<sequence>MNLRMDNVYFLFCLLFLTVFEISAKTLRNRYEDRRQKRAVVESSECQQSVEQNGMTLFNAGIKTLKGESADIKGNFLGELKSIYNILEKNPNSAKNRIETGLKKIIQTISLPETPNELKSKLIRLYTSNAIYSKLNSALNQHACTNKPSLADFDNNIAAYATALFATLLYWQELNTCGQVTYRGFNVSNIQETLKDYEQGNNVVFTTFTSSSIEEDEAFNFMNDTVKNILLVFNNSQDNVWKPRDIAAYSHFESEKECLYPPAAKFRVTSIPRNVSKHGKAYHEIHLQIVEETPSDNTSLVQFSGCIILFSMFLTSTFM</sequence>
<keyword evidence="10" id="KW-0520">NAD</keyword>
<dbReference type="Gene3D" id="3.90.176.10">
    <property type="entry name" value="Toxin ADP-ribosyltransferase, Chain A, domain 1"/>
    <property type="match status" value="1"/>
</dbReference>
<dbReference type="GO" id="GO:0005576">
    <property type="term" value="C:extracellular region"/>
    <property type="evidence" value="ECO:0007669"/>
    <property type="project" value="UniProtKB-SubCell"/>
</dbReference>
<evidence type="ECO:0000256" key="7">
    <source>
        <dbReference type="ARBA" id="ARBA00022695"/>
    </source>
</evidence>
<dbReference type="InterPro" id="IPR000768">
    <property type="entry name" value="ART"/>
</dbReference>
<dbReference type="EC" id="2.4.2.31" evidence="10"/>
<dbReference type="GO" id="GO:0090729">
    <property type="term" value="F:toxin activity"/>
    <property type="evidence" value="ECO:0007669"/>
    <property type="project" value="UniProtKB-KW"/>
</dbReference>
<evidence type="ECO:0000256" key="2">
    <source>
        <dbReference type="ARBA" id="ARBA00009558"/>
    </source>
</evidence>
<keyword evidence="7" id="KW-0548">Nucleotidyltransferase</keyword>
<keyword evidence="5 10" id="KW-0328">Glycosyltransferase</keyword>
<gene>
    <name evidence="12" type="primary">LOC111107060</name>
</gene>
<organism evidence="11 12">
    <name type="scientific">Crassostrea virginica</name>
    <name type="common">Eastern oyster</name>
    <dbReference type="NCBI Taxonomy" id="6565"/>
    <lineage>
        <taxon>Eukaryota</taxon>
        <taxon>Metazoa</taxon>
        <taxon>Spiralia</taxon>
        <taxon>Lophotrochozoa</taxon>
        <taxon>Mollusca</taxon>
        <taxon>Bivalvia</taxon>
        <taxon>Autobranchia</taxon>
        <taxon>Pteriomorphia</taxon>
        <taxon>Ostreida</taxon>
        <taxon>Ostreoidea</taxon>
        <taxon>Ostreidae</taxon>
        <taxon>Crassostrea</taxon>
    </lineage>
</organism>
<dbReference type="RefSeq" id="XP_022297723.1">
    <property type="nucleotide sequence ID" value="XM_022442015.1"/>
</dbReference>
<dbReference type="SUPFAM" id="SSF56399">
    <property type="entry name" value="ADP-ribosylation"/>
    <property type="match status" value="1"/>
</dbReference>
<feature type="chain" id="PRO_5034966894" description="NAD(P)(+)--arginine ADP-ribosyltransferase" evidence="10">
    <location>
        <begin position="25"/>
        <end position="319"/>
    </location>
</feature>
<dbReference type="PROSITE" id="PS51996">
    <property type="entry name" value="TR_MART"/>
    <property type="match status" value="1"/>
</dbReference>
<keyword evidence="10" id="KW-0732">Signal</keyword>
<evidence type="ECO:0000313" key="11">
    <source>
        <dbReference type="Proteomes" id="UP000694844"/>
    </source>
</evidence>
<dbReference type="KEGG" id="cvn:111107060"/>